<accession>A0A7S8HFB2</accession>
<gene>
    <name evidence="1" type="ORF">G8O30_06185</name>
</gene>
<evidence type="ECO:0000313" key="1">
    <source>
        <dbReference type="EMBL" id="QPC46582.1"/>
    </source>
</evidence>
<reference evidence="1 2" key="1">
    <citation type="submission" date="2019-07" db="EMBL/GenBank/DDBJ databases">
        <title>Genome sequence of 2 isolates from Red Sea Mangroves.</title>
        <authorList>
            <person name="Sefrji F."/>
            <person name="Michoud G."/>
            <person name="Merlino G."/>
            <person name="Daffonchio D."/>
        </authorList>
    </citation>
    <scope>NUCLEOTIDE SEQUENCE [LARGE SCALE GENOMIC DNA]</scope>
    <source>
        <strain evidence="1 2">R1DC41</strain>
    </source>
</reference>
<proteinExistence type="predicted"/>
<keyword evidence="2" id="KW-1185">Reference proteome</keyword>
<evidence type="ECO:0000313" key="2">
    <source>
        <dbReference type="Proteomes" id="UP000593626"/>
    </source>
</evidence>
<dbReference type="AlphaFoldDB" id="A0A7S8HFB2"/>
<dbReference type="KEGG" id="mcui:G8O30_06185"/>
<name>A0A7S8HFB2_9BACI</name>
<organism evidence="1 2">
    <name type="scientific">Mangrovibacillus cuniculi</name>
    <dbReference type="NCBI Taxonomy" id="2593652"/>
    <lineage>
        <taxon>Bacteria</taxon>
        <taxon>Bacillati</taxon>
        <taxon>Bacillota</taxon>
        <taxon>Bacilli</taxon>
        <taxon>Bacillales</taxon>
        <taxon>Bacillaceae</taxon>
        <taxon>Mangrovibacillus</taxon>
    </lineage>
</organism>
<dbReference type="EMBL" id="CP049742">
    <property type="protein sequence ID" value="QPC46582.1"/>
    <property type="molecule type" value="Genomic_DNA"/>
</dbReference>
<protein>
    <submittedName>
        <fullName evidence="1">Uncharacterized protein</fullName>
    </submittedName>
</protein>
<sequence>MRRERNQRYKLVFQIDNVEKDVVLHPNKGYRIAVIVIVKSKPSNESLHQGVVHVDFNHTEAFPSPADLATLPGGNVMKMQVYAEIKKYIKPQIPYLIPNN</sequence>
<dbReference type="RefSeq" id="WP_239674109.1">
    <property type="nucleotide sequence ID" value="NZ_CP049742.1"/>
</dbReference>
<dbReference type="Proteomes" id="UP000593626">
    <property type="component" value="Chromosome"/>
</dbReference>